<dbReference type="CDD" id="cd03411">
    <property type="entry name" value="Ferrochelatase_N"/>
    <property type="match status" value="1"/>
</dbReference>
<dbReference type="GO" id="GO:0004325">
    <property type="term" value="F:ferrochelatase activity"/>
    <property type="evidence" value="ECO:0007669"/>
    <property type="project" value="UniProtKB-UniRule"/>
</dbReference>
<dbReference type="EC" id="4.98.1.1" evidence="7"/>
<evidence type="ECO:0000256" key="3">
    <source>
        <dbReference type="ARBA" id="ARBA00023133"/>
    </source>
</evidence>
<dbReference type="Pfam" id="PF00762">
    <property type="entry name" value="Ferrochelatase"/>
    <property type="match status" value="1"/>
</dbReference>
<dbReference type="SUPFAM" id="SSF53800">
    <property type="entry name" value="Chelatase"/>
    <property type="match status" value="1"/>
</dbReference>
<keyword evidence="4 7" id="KW-0456">Lyase</keyword>
<comment type="catalytic activity">
    <reaction evidence="7">
        <text>heme b + 2 H(+) = protoporphyrin IX + Fe(2+)</text>
        <dbReference type="Rhea" id="RHEA:22584"/>
        <dbReference type="ChEBI" id="CHEBI:15378"/>
        <dbReference type="ChEBI" id="CHEBI:29033"/>
        <dbReference type="ChEBI" id="CHEBI:57306"/>
        <dbReference type="ChEBI" id="CHEBI:60344"/>
        <dbReference type="EC" id="4.98.1.1"/>
    </reaction>
</comment>
<dbReference type="HAMAP" id="MF_00323">
    <property type="entry name" value="Ferrochelatase"/>
    <property type="match status" value="1"/>
</dbReference>
<evidence type="ECO:0000256" key="2">
    <source>
        <dbReference type="ARBA" id="ARBA00023004"/>
    </source>
</evidence>
<keyword evidence="7" id="KW-0479">Metal-binding</keyword>
<dbReference type="KEGG" id="pspc:Strain318_002322"/>
<feature type="binding site" evidence="7">
    <location>
        <position position="276"/>
    </location>
    <ligand>
        <name>Fe(2+)</name>
        <dbReference type="ChEBI" id="CHEBI:29033"/>
    </ligand>
</feature>
<comment type="function">
    <text evidence="7">Catalyzes the ferrous insertion into protoporphyrin IX.</text>
</comment>
<reference evidence="9" key="1">
    <citation type="submission" date="2023-07" db="EMBL/GenBank/DDBJ databases">
        <authorList>
            <person name="Haufschild T."/>
            <person name="Kallscheuer N."/>
            <person name="Hammer J."/>
            <person name="Kohn T."/>
            <person name="Kabuu M."/>
            <person name="Jogler M."/>
            <person name="Wohfarth N."/>
            <person name="Heuer A."/>
            <person name="Rohde M."/>
            <person name="van Teeseling M.C.F."/>
            <person name="Jogler C."/>
        </authorList>
    </citation>
    <scope>NUCLEOTIDE SEQUENCE</scope>
    <source>
        <strain evidence="9">Strain 138</strain>
        <strain evidence="10">Strain 318</strain>
    </source>
</reference>
<accession>A0AA49Q983</accession>
<evidence type="ECO:0000256" key="8">
    <source>
        <dbReference type="RuleBase" id="RU004185"/>
    </source>
</evidence>
<name>A0AA49JW61_9BACT</name>
<evidence type="ECO:0000313" key="9">
    <source>
        <dbReference type="EMBL" id="WKW13009.1"/>
    </source>
</evidence>
<dbReference type="GO" id="GO:0006783">
    <property type="term" value="P:heme biosynthetic process"/>
    <property type="evidence" value="ECO:0007669"/>
    <property type="project" value="UniProtKB-UniRule"/>
</dbReference>
<evidence type="ECO:0000256" key="7">
    <source>
        <dbReference type="HAMAP-Rule" id="MF_00323"/>
    </source>
</evidence>
<evidence type="ECO:0000256" key="5">
    <source>
        <dbReference type="ARBA" id="ARBA00023244"/>
    </source>
</evidence>
<comment type="similarity">
    <text evidence="1 7 8">Belongs to the ferrochelatase family.</text>
</comment>
<gene>
    <name evidence="7 9" type="primary">hemH</name>
    <name evidence="9" type="ORF">Strain138_002323</name>
    <name evidence="10" type="ORF">Strain318_002322</name>
</gene>
<keyword evidence="7" id="KW-0963">Cytoplasm</keyword>
<dbReference type="PANTHER" id="PTHR11108">
    <property type="entry name" value="FERROCHELATASE"/>
    <property type="match status" value="1"/>
</dbReference>
<dbReference type="EMBL" id="CP130613">
    <property type="protein sequence ID" value="WKW15915.1"/>
    <property type="molecule type" value="Genomic_DNA"/>
</dbReference>
<dbReference type="GO" id="GO:0046872">
    <property type="term" value="F:metal ion binding"/>
    <property type="evidence" value="ECO:0007669"/>
    <property type="project" value="UniProtKB-KW"/>
</dbReference>
<keyword evidence="5 7" id="KW-0627">Porphyrin biosynthesis</keyword>
<protein>
    <recommendedName>
        <fullName evidence="7">Ferrochelatase</fullName>
        <ecNumber evidence="7">4.98.1.1</ecNumber>
    </recommendedName>
    <alternativeName>
        <fullName evidence="7">Heme synthase</fullName>
    </alternativeName>
    <alternativeName>
        <fullName evidence="7">Protoheme ferro-lyase</fullName>
    </alternativeName>
</protein>
<keyword evidence="2 7" id="KW-0408">Iron</keyword>
<dbReference type="InterPro" id="IPR033644">
    <property type="entry name" value="Ferrochelatase_C"/>
</dbReference>
<dbReference type="Proteomes" id="UP001229955">
    <property type="component" value="Chromosome"/>
</dbReference>
<comment type="pathway">
    <text evidence="7">Porphyrin-containing compound metabolism; protoheme biosynthesis; protoheme from protoporphyrin-IX: step 1/1.</text>
</comment>
<dbReference type="EMBL" id="CP130612">
    <property type="protein sequence ID" value="WKW13009.1"/>
    <property type="molecule type" value="Genomic_DNA"/>
</dbReference>
<dbReference type="GO" id="GO:0005737">
    <property type="term" value="C:cytoplasm"/>
    <property type="evidence" value="ECO:0007669"/>
    <property type="project" value="UniProtKB-SubCell"/>
</dbReference>
<dbReference type="AlphaFoldDB" id="A0AA49JW61"/>
<dbReference type="PANTHER" id="PTHR11108:SF1">
    <property type="entry name" value="FERROCHELATASE, MITOCHONDRIAL"/>
    <property type="match status" value="1"/>
</dbReference>
<evidence type="ECO:0000313" key="10">
    <source>
        <dbReference type="EMBL" id="WKW15915.1"/>
    </source>
</evidence>
<keyword evidence="11" id="KW-1185">Reference proteome</keyword>
<dbReference type="CDD" id="cd00419">
    <property type="entry name" value="Ferrochelatase_C"/>
    <property type="match status" value="1"/>
</dbReference>
<proteinExistence type="inferred from homology"/>
<sequence>MALPHLLLVNLGTPDAPTPESVRRFLDEFLSDPDVIDFPKWFWQPILQGIILRTRPKKVAHAYESIWTPEGSPLRASTERIVAQLRAESNGRFTVSAAYRYGEPSIGSEKARLKAAGVERIVVVPLFPQRTSSTTGTAFRRAFESAVSLELGVPVIDRVIPATDPGYIQAQADRFFEAIADEPAPPDHIVISYHGIPERYDRNERRAYSSDCCHTTTALLEAIKWPVERSTLTFQSKFGPEKWLTPATDAVLENLPRRGIKSVAVITPGFVTDGLETIEEIGDRGRESFMEAGGERFIRVPAVDTHPAFIRSLAQLAVA</sequence>
<evidence type="ECO:0000256" key="6">
    <source>
        <dbReference type="ARBA" id="ARBA00024536"/>
    </source>
</evidence>
<evidence type="ECO:0000313" key="11">
    <source>
        <dbReference type="Proteomes" id="UP001229955"/>
    </source>
</evidence>
<dbReference type="RefSeq" id="WP_367885874.1">
    <property type="nucleotide sequence ID" value="NZ_CP130612.1"/>
</dbReference>
<dbReference type="Gene3D" id="3.40.50.1400">
    <property type="match status" value="2"/>
</dbReference>
<organism evidence="9">
    <name type="scientific">Pseudogemmatithrix spongiicola</name>
    <dbReference type="NCBI Taxonomy" id="3062599"/>
    <lineage>
        <taxon>Bacteria</taxon>
        <taxon>Pseudomonadati</taxon>
        <taxon>Gemmatimonadota</taxon>
        <taxon>Gemmatimonadia</taxon>
        <taxon>Gemmatimonadales</taxon>
        <taxon>Gemmatimonadaceae</taxon>
        <taxon>Pseudogemmatithrix</taxon>
    </lineage>
</organism>
<dbReference type="InterPro" id="IPR001015">
    <property type="entry name" value="Ferrochelatase"/>
</dbReference>
<dbReference type="InterPro" id="IPR033659">
    <property type="entry name" value="Ferrochelatase_N"/>
</dbReference>
<dbReference type="NCBIfam" id="TIGR00109">
    <property type="entry name" value="hemH"/>
    <property type="match status" value="1"/>
</dbReference>
<accession>A0AA49JW61</accession>
<evidence type="ECO:0000256" key="1">
    <source>
        <dbReference type="ARBA" id="ARBA00007718"/>
    </source>
</evidence>
<comment type="catalytic activity">
    <reaction evidence="6">
        <text>Fe-coproporphyrin III + 2 H(+) = coproporphyrin III + Fe(2+)</text>
        <dbReference type="Rhea" id="RHEA:49572"/>
        <dbReference type="ChEBI" id="CHEBI:15378"/>
        <dbReference type="ChEBI" id="CHEBI:29033"/>
        <dbReference type="ChEBI" id="CHEBI:68438"/>
        <dbReference type="ChEBI" id="CHEBI:131725"/>
        <dbReference type="EC" id="4.99.1.9"/>
    </reaction>
    <physiologicalReaction direction="right-to-left" evidence="6">
        <dbReference type="Rhea" id="RHEA:49574"/>
    </physiologicalReaction>
</comment>
<evidence type="ECO:0000256" key="4">
    <source>
        <dbReference type="ARBA" id="ARBA00023239"/>
    </source>
</evidence>
<feature type="binding site" evidence="7">
    <location>
        <position position="194"/>
    </location>
    <ligand>
        <name>Fe(2+)</name>
        <dbReference type="ChEBI" id="CHEBI:29033"/>
    </ligand>
</feature>
<keyword evidence="3 7" id="KW-0350">Heme biosynthesis</keyword>
<comment type="subcellular location">
    <subcellularLocation>
        <location evidence="7">Cytoplasm</location>
    </subcellularLocation>
</comment>